<feature type="compositionally biased region" description="Gly residues" evidence="2">
    <location>
        <begin position="257"/>
        <end position="266"/>
    </location>
</feature>
<dbReference type="Gene3D" id="3.30.2350.10">
    <property type="entry name" value="Pseudouridine synthase"/>
    <property type="match status" value="1"/>
</dbReference>
<dbReference type="CDD" id="cd02869">
    <property type="entry name" value="PseudoU_synth_RluA_like"/>
    <property type="match status" value="1"/>
</dbReference>
<dbReference type="PANTHER" id="PTHR21600:SF87">
    <property type="entry name" value="RNA PSEUDOURIDYLATE SYNTHASE DOMAIN-CONTAINING PROTEIN 1"/>
    <property type="match status" value="1"/>
</dbReference>
<name>U6K1L4_9EIME</name>
<evidence type="ECO:0000256" key="1">
    <source>
        <dbReference type="ARBA" id="ARBA00010876"/>
    </source>
</evidence>
<dbReference type="PANTHER" id="PTHR21600">
    <property type="entry name" value="MITOCHONDRIAL RNA PSEUDOURIDINE SYNTHASE"/>
    <property type="match status" value="1"/>
</dbReference>
<dbReference type="PROSITE" id="PS01129">
    <property type="entry name" value="PSI_RLU"/>
    <property type="match status" value="1"/>
</dbReference>
<dbReference type="EMBL" id="HG682052">
    <property type="protein sequence ID" value="CDJ29668.1"/>
    <property type="molecule type" value="Genomic_DNA"/>
</dbReference>
<dbReference type="AlphaFoldDB" id="U6K1L4"/>
<dbReference type="InterPro" id="IPR050188">
    <property type="entry name" value="RluA_PseudoU_synthase"/>
</dbReference>
<keyword evidence="5" id="KW-1185">Reference proteome</keyword>
<dbReference type="InterPro" id="IPR006145">
    <property type="entry name" value="PsdUridine_synth_RsuA/RluA"/>
</dbReference>
<dbReference type="GO" id="GO:0003723">
    <property type="term" value="F:RNA binding"/>
    <property type="evidence" value="ECO:0007669"/>
    <property type="project" value="InterPro"/>
</dbReference>
<dbReference type="VEuPathDB" id="ToxoDB:EMH_0023140"/>
<evidence type="ECO:0000259" key="3">
    <source>
        <dbReference type="Pfam" id="PF00849"/>
    </source>
</evidence>
<dbReference type="InterPro" id="IPR020103">
    <property type="entry name" value="PsdUridine_synth_cat_dom_sf"/>
</dbReference>
<comment type="similarity">
    <text evidence="1">Belongs to the pseudouridine synthase RluA family.</text>
</comment>
<dbReference type="OrthoDB" id="424794at2759"/>
<reference evidence="4" key="2">
    <citation type="submission" date="2013-10" db="EMBL/GenBank/DDBJ databases">
        <authorList>
            <person name="Aslett M."/>
        </authorList>
    </citation>
    <scope>NUCLEOTIDE SEQUENCE [LARGE SCALE GENOMIC DNA]</scope>
    <source>
        <strain evidence="4">Houghton</strain>
    </source>
</reference>
<evidence type="ECO:0000256" key="2">
    <source>
        <dbReference type="SAM" id="MobiDB-lite"/>
    </source>
</evidence>
<evidence type="ECO:0000313" key="5">
    <source>
        <dbReference type="Proteomes" id="UP000030744"/>
    </source>
</evidence>
<dbReference type="GeneID" id="25377192"/>
<dbReference type="SUPFAM" id="SSF55120">
    <property type="entry name" value="Pseudouridine synthase"/>
    <property type="match status" value="1"/>
</dbReference>
<dbReference type="InterPro" id="IPR006224">
    <property type="entry name" value="PsdUridine_synth_RluA-like_CS"/>
</dbReference>
<feature type="region of interest" description="Disordered" evidence="2">
    <location>
        <begin position="252"/>
        <end position="278"/>
    </location>
</feature>
<sequence>MDILHEDNALIALNKPAGIPVFPSPSATAAKKPTATRTDSVIERVIAHYKALSDPMQIPETLRNLSAAYEVGGPQVGDPAEPGLGAPMESQQTLGGDVVVHRLDQGTSGVLLLAKTVAAASCLRQQFRERRIKKIYFAVTQGRLKGPMTVTSYIGRAPTDRRKMQSARQIWGVHGAAATGVTSGKLRGAVTLFKPLLCNGKWSVVLASPVTGRTHQIRLHLQMLKTPIIGDPLYGDTSATSAFLASAVALRSEPRGGSSGGPGGPQKGPWVQPARPPKALGRAHMRPLLHAAEMCCMHPTTADSLRVSAPLPPDMQEAIGVVDPHWPAVPELTPFAWGVH</sequence>
<dbReference type="GO" id="GO:0009982">
    <property type="term" value="F:pseudouridine synthase activity"/>
    <property type="evidence" value="ECO:0007669"/>
    <property type="project" value="InterPro"/>
</dbReference>
<feature type="domain" description="Pseudouridine synthase RsuA/RluA-like" evidence="3">
    <location>
        <begin position="99"/>
        <end position="222"/>
    </location>
</feature>
<accession>U6K1L4</accession>
<gene>
    <name evidence="4" type="ORF">EMH_0023140</name>
</gene>
<dbReference type="RefSeq" id="XP_013352237.1">
    <property type="nucleotide sequence ID" value="XM_013496783.1"/>
</dbReference>
<organism evidence="4 5">
    <name type="scientific">Eimeria mitis</name>
    <dbReference type="NCBI Taxonomy" id="44415"/>
    <lineage>
        <taxon>Eukaryota</taxon>
        <taxon>Sar</taxon>
        <taxon>Alveolata</taxon>
        <taxon>Apicomplexa</taxon>
        <taxon>Conoidasida</taxon>
        <taxon>Coccidia</taxon>
        <taxon>Eucoccidiorida</taxon>
        <taxon>Eimeriorina</taxon>
        <taxon>Eimeriidae</taxon>
        <taxon>Eimeria</taxon>
    </lineage>
</organism>
<evidence type="ECO:0000313" key="4">
    <source>
        <dbReference type="EMBL" id="CDJ29668.1"/>
    </source>
</evidence>
<protein>
    <submittedName>
        <fullName evidence="4">RNA pseudouridylate synthase, putative</fullName>
    </submittedName>
</protein>
<reference evidence="4" key="1">
    <citation type="submission" date="2013-10" db="EMBL/GenBank/DDBJ databases">
        <title>Genomic analysis of the causative agents of coccidiosis in chickens.</title>
        <authorList>
            <person name="Reid A.J."/>
            <person name="Blake D."/>
            <person name="Billington K."/>
            <person name="Browne H."/>
            <person name="Dunn M."/>
            <person name="Hung S."/>
            <person name="Kawahara F."/>
            <person name="Miranda-Saavedra D."/>
            <person name="Mourier T."/>
            <person name="Nagra H."/>
            <person name="Otto T.D."/>
            <person name="Rawlings N."/>
            <person name="Sanchez A."/>
            <person name="Sanders M."/>
            <person name="Subramaniam C."/>
            <person name="Tay Y."/>
            <person name="Dear P."/>
            <person name="Doerig C."/>
            <person name="Gruber A."/>
            <person name="Parkinson J."/>
            <person name="Shirley M."/>
            <person name="Wan K.L."/>
            <person name="Berriman M."/>
            <person name="Tomley F."/>
            <person name="Pain A."/>
        </authorList>
    </citation>
    <scope>NUCLEOTIDE SEQUENCE [LARGE SCALE GENOMIC DNA]</scope>
    <source>
        <strain evidence="4">Houghton</strain>
    </source>
</reference>
<dbReference type="Pfam" id="PF00849">
    <property type="entry name" value="PseudoU_synth_2"/>
    <property type="match status" value="1"/>
</dbReference>
<dbReference type="Proteomes" id="UP000030744">
    <property type="component" value="Unassembled WGS sequence"/>
</dbReference>
<proteinExistence type="inferred from homology"/>
<dbReference type="GO" id="GO:0000455">
    <property type="term" value="P:enzyme-directed rRNA pseudouridine synthesis"/>
    <property type="evidence" value="ECO:0007669"/>
    <property type="project" value="TreeGrafter"/>
</dbReference>